<dbReference type="PANTHER" id="PTHR35802:SF1">
    <property type="entry name" value="PROTEASE SYNTHASE AND SPORULATION PROTEIN PAI 2"/>
    <property type="match status" value="1"/>
</dbReference>
<dbReference type="RefSeq" id="WP_142093690.1">
    <property type="nucleotide sequence ID" value="NZ_BAAAMD010000004.1"/>
</dbReference>
<keyword evidence="2" id="KW-1185">Reference proteome</keyword>
<proteinExistence type="predicted"/>
<dbReference type="InterPro" id="IPR007396">
    <property type="entry name" value="TR_PAI2-type"/>
</dbReference>
<accession>A0A542ZC60</accession>
<evidence type="ECO:0000313" key="1">
    <source>
        <dbReference type="EMBL" id="TQL57869.1"/>
    </source>
</evidence>
<name>A0A542ZC60_9ACTN</name>
<dbReference type="PANTHER" id="PTHR35802">
    <property type="entry name" value="PROTEASE SYNTHASE AND SPORULATION PROTEIN PAI 2"/>
    <property type="match status" value="1"/>
</dbReference>
<protein>
    <submittedName>
        <fullName evidence="1">PaiB family negative transcriptional regulator</fullName>
    </submittedName>
</protein>
<comment type="caution">
    <text evidence="1">The sequence shown here is derived from an EMBL/GenBank/DDBJ whole genome shotgun (WGS) entry which is preliminary data.</text>
</comment>
<dbReference type="AlphaFoldDB" id="A0A542ZC60"/>
<dbReference type="EMBL" id="VFOR01000002">
    <property type="protein sequence ID" value="TQL57869.1"/>
    <property type="molecule type" value="Genomic_DNA"/>
</dbReference>
<dbReference type="InterPro" id="IPR012349">
    <property type="entry name" value="Split_barrel_FMN-bd"/>
</dbReference>
<dbReference type="Proteomes" id="UP000316196">
    <property type="component" value="Unassembled WGS sequence"/>
</dbReference>
<evidence type="ECO:0000313" key="2">
    <source>
        <dbReference type="Proteomes" id="UP000316196"/>
    </source>
</evidence>
<dbReference type="SUPFAM" id="SSF50475">
    <property type="entry name" value="FMN-binding split barrel"/>
    <property type="match status" value="1"/>
</dbReference>
<reference evidence="1 2" key="1">
    <citation type="submission" date="2019-06" db="EMBL/GenBank/DDBJ databases">
        <title>Sequencing the genomes of 1000 actinobacteria strains.</title>
        <authorList>
            <person name="Klenk H.-P."/>
        </authorList>
    </citation>
    <scope>NUCLEOTIDE SEQUENCE [LARGE SCALE GENOMIC DNA]</scope>
    <source>
        <strain evidence="1 2">DSM 8251</strain>
    </source>
</reference>
<dbReference type="PIRSF" id="PIRSF010372">
    <property type="entry name" value="PaiB"/>
    <property type="match status" value="1"/>
</dbReference>
<organism evidence="1 2">
    <name type="scientific">Propioniferax innocua</name>
    <dbReference type="NCBI Taxonomy" id="1753"/>
    <lineage>
        <taxon>Bacteria</taxon>
        <taxon>Bacillati</taxon>
        <taxon>Actinomycetota</taxon>
        <taxon>Actinomycetes</taxon>
        <taxon>Propionibacteriales</taxon>
        <taxon>Propionibacteriaceae</taxon>
        <taxon>Propioniferax</taxon>
    </lineage>
</organism>
<dbReference type="Gene3D" id="2.30.110.10">
    <property type="entry name" value="Electron Transport, Fmn-binding Protein, Chain A"/>
    <property type="match status" value="1"/>
</dbReference>
<dbReference type="Pfam" id="PF04299">
    <property type="entry name" value="FMN_bind_2"/>
    <property type="match status" value="1"/>
</dbReference>
<sequence length="217" mass="24109">MYVPAHFRIPDDAAWELLATPRPGNLVTMPADAGDAPPSATFVPFHLEGRTLVTHLVRNNPQAIEPMTGRGLAIIDVMDGYVSPLWYATNDVMPNVPTWDYVTLHVTGPVRVDTSPEAALAAARELTDRFESEDVLTPVGDEKLERMARAIVRVDLQIEQIEGKAKMSQNRHPDDVRGLADRFAEEGATDMAEYLRRVSLPHAEERFGTIQALKSKR</sequence>
<gene>
    <name evidence="1" type="ORF">FB460_1714</name>
</gene>
<dbReference type="OrthoDB" id="9794948at2"/>